<dbReference type="PANTHER" id="PTHR42928:SF5">
    <property type="entry name" value="BLR1237 PROTEIN"/>
    <property type="match status" value="1"/>
</dbReference>
<dbReference type="PIRSF" id="PIRSF017082">
    <property type="entry name" value="YflP"/>
    <property type="match status" value="1"/>
</dbReference>
<organism evidence="3 4">
    <name type="scientific">Corticibacter populi</name>
    <dbReference type="NCBI Taxonomy" id="1550736"/>
    <lineage>
        <taxon>Bacteria</taxon>
        <taxon>Pseudomonadati</taxon>
        <taxon>Pseudomonadota</taxon>
        <taxon>Betaproteobacteria</taxon>
        <taxon>Burkholderiales</taxon>
        <taxon>Comamonadaceae</taxon>
        <taxon>Corticibacter</taxon>
    </lineage>
</organism>
<keyword evidence="2" id="KW-0732">Signal</keyword>
<accession>A0A3M6QMU0</accession>
<protein>
    <submittedName>
        <fullName evidence="3">Tripartite tricarboxylate transporter substrate binding protein</fullName>
    </submittedName>
</protein>
<comment type="similarity">
    <text evidence="1">Belongs to the UPF0065 (bug) family.</text>
</comment>
<dbReference type="InterPro" id="IPR006311">
    <property type="entry name" value="TAT_signal"/>
</dbReference>
<feature type="signal peptide" evidence="2">
    <location>
        <begin position="1"/>
        <end position="32"/>
    </location>
</feature>
<evidence type="ECO:0000313" key="4">
    <source>
        <dbReference type="Proteomes" id="UP000278006"/>
    </source>
</evidence>
<dbReference type="Pfam" id="PF03401">
    <property type="entry name" value="TctC"/>
    <property type="match status" value="1"/>
</dbReference>
<evidence type="ECO:0000256" key="2">
    <source>
        <dbReference type="SAM" id="SignalP"/>
    </source>
</evidence>
<dbReference type="RefSeq" id="WP_122231127.1">
    <property type="nucleotide sequence ID" value="NZ_RDQO01000005.1"/>
</dbReference>
<keyword evidence="4" id="KW-1185">Reference proteome</keyword>
<dbReference type="AlphaFoldDB" id="A0A3M6QMU0"/>
<proteinExistence type="inferred from homology"/>
<dbReference type="InterPro" id="IPR005064">
    <property type="entry name" value="BUG"/>
</dbReference>
<dbReference type="OrthoDB" id="8678477at2"/>
<evidence type="ECO:0000256" key="1">
    <source>
        <dbReference type="ARBA" id="ARBA00006987"/>
    </source>
</evidence>
<dbReference type="Gene3D" id="3.40.190.150">
    <property type="entry name" value="Bordetella uptake gene, domain 1"/>
    <property type="match status" value="1"/>
</dbReference>
<dbReference type="Proteomes" id="UP000278006">
    <property type="component" value="Unassembled WGS sequence"/>
</dbReference>
<gene>
    <name evidence="3" type="ORF">D8I35_16000</name>
</gene>
<sequence length="328" mass="35306">MHTNDTRRRFIGRTLLAGLGLAGLAAAPMASAADYPDKPIQLIVPYGAGGPTDALLRTLATQASQQLGQSIVIENRPGANGTFGAAMLARARDSHTIAVIPATVFREPFLAKVPYDPLKLTYIIGLTDYVFGLAVRQDAPWQSWQELAEDAARRPGRISVGMAGATGTARIVLGEIADAKQLDFNFIPYKGDSELTTDLLGGHVDAAAMTGTAVQYISSGRMRYLAMLTAERAELFPDVPTFRDLGVEAWVDSPFGLAGPADMPPAHVQRIHDAFKAALESPQGRQALASLNQPLNYMAPQAYADYARQAIEREKGRVEYLRAQGLVN</sequence>
<dbReference type="SUPFAM" id="SSF53850">
    <property type="entry name" value="Periplasmic binding protein-like II"/>
    <property type="match status" value="1"/>
</dbReference>
<comment type="caution">
    <text evidence="3">The sequence shown here is derived from an EMBL/GenBank/DDBJ whole genome shotgun (WGS) entry which is preliminary data.</text>
</comment>
<dbReference type="PROSITE" id="PS51318">
    <property type="entry name" value="TAT"/>
    <property type="match status" value="1"/>
</dbReference>
<name>A0A3M6QMU0_9BURK</name>
<dbReference type="InterPro" id="IPR042100">
    <property type="entry name" value="Bug_dom1"/>
</dbReference>
<reference evidence="3 4" key="1">
    <citation type="submission" date="2018-10" db="EMBL/GenBank/DDBJ databases">
        <title>Draft genome of Cortibacter populi DSM10536.</title>
        <authorList>
            <person name="Bernier A.-M."/>
            <person name="Bernard K."/>
        </authorList>
    </citation>
    <scope>NUCLEOTIDE SEQUENCE [LARGE SCALE GENOMIC DNA]</scope>
    <source>
        <strain evidence="3 4">DSM 105136</strain>
    </source>
</reference>
<dbReference type="EMBL" id="RDQO01000005">
    <property type="protein sequence ID" value="RMX04285.1"/>
    <property type="molecule type" value="Genomic_DNA"/>
</dbReference>
<dbReference type="PANTHER" id="PTHR42928">
    <property type="entry name" value="TRICARBOXYLATE-BINDING PROTEIN"/>
    <property type="match status" value="1"/>
</dbReference>
<evidence type="ECO:0000313" key="3">
    <source>
        <dbReference type="EMBL" id="RMX04285.1"/>
    </source>
</evidence>
<dbReference type="Gene3D" id="3.40.190.10">
    <property type="entry name" value="Periplasmic binding protein-like II"/>
    <property type="match status" value="1"/>
</dbReference>
<dbReference type="CDD" id="cd07012">
    <property type="entry name" value="PBP2_Bug_TTT"/>
    <property type="match status" value="1"/>
</dbReference>
<feature type="chain" id="PRO_5018309284" evidence="2">
    <location>
        <begin position="33"/>
        <end position="328"/>
    </location>
</feature>